<name>A0A384JBJ2_BOTFB</name>
<evidence type="ECO:0000313" key="1">
    <source>
        <dbReference type="EMBL" id="ATZ47797.1"/>
    </source>
</evidence>
<evidence type="ECO:0000313" key="2">
    <source>
        <dbReference type="Proteomes" id="UP000001798"/>
    </source>
</evidence>
<reference evidence="1 2" key="1">
    <citation type="journal article" date="2011" name="PLoS Genet.">
        <title>Genomic analysis of the necrotrophic fungal pathogens Sclerotinia sclerotiorum and Botrytis cinerea.</title>
        <authorList>
            <person name="Amselem J."/>
            <person name="Cuomo C.A."/>
            <person name="van Kan J.A."/>
            <person name="Viaud M."/>
            <person name="Benito E.P."/>
            <person name="Couloux A."/>
            <person name="Coutinho P.M."/>
            <person name="de Vries R.P."/>
            <person name="Dyer P.S."/>
            <person name="Fillinger S."/>
            <person name="Fournier E."/>
            <person name="Gout L."/>
            <person name="Hahn M."/>
            <person name="Kohn L."/>
            <person name="Lapalu N."/>
            <person name="Plummer K.M."/>
            <person name="Pradier J.M."/>
            <person name="Quevillon E."/>
            <person name="Sharon A."/>
            <person name="Simon A."/>
            <person name="ten Have A."/>
            <person name="Tudzynski B."/>
            <person name="Tudzynski P."/>
            <person name="Wincker P."/>
            <person name="Andrew M."/>
            <person name="Anthouard V."/>
            <person name="Beever R.E."/>
            <person name="Beffa R."/>
            <person name="Benoit I."/>
            <person name="Bouzid O."/>
            <person name="Brault B."/>
            <person name="Chen Z."/>
            <person name="Choquer M."/>
            <person name="Collemare J."/>
            <person name="Cotton P."/>
            <person name="Danchin E.G."/>
            <person name="Da Silva C."/>
            <person name="Gautier A."/>
            <person name="Giraud C."/>
            <person name="Giraud T."/>
            <person name="Gonzalez C."/>
            <person name="Grossetete S."/>
            <person name="Guldener U."/>
            <person name="Henrissat B."/>
            <person name="Howlett B.J."/>
            <person name="Kodira C."/>
            <person name="Kretschmer M."/>
            <person name="Lappartient A."/>
            <person name="Leroch M."/>
            <person name="Levis C."/>
            <person name="Mauceli E."/>
            <person name="Neuveglise C."/>
            <person name="Oeser B."/>
            <person name="Pearson M."/>
            <person name="Poulain J."/>
            <person name="Poussereau N."/>
            <person name="Quesneville H."/>
            <person name="Rascle C."/>
            <person name="Schumacher J."/>
            <person name="Segurens B."/>
            <person name="Sexton A."/>
            <person name="Silva E."/>
            <person name="Sirven C."/>
            <person name="Soanes D.M."/>
            <person name="Talbot N.J."/>
            <person name="Templeton M."/>
            <person name="Yandava C."/>
            <person name="Yarden O."/>
            <person name="Zeng Q."/>
            <person name="Rollins J.A."/>
            <person name="Lebrun M.H."/>
            <person name="Dickman M."/>
        </authorList>
    </citation>
    <scope>NUCLEOTIDE SEQUENCE [LARGE SCALE GENOMIC DNA]</scope>
    <source>
        <strain evidence="1 2">B05.10</strain>
    </source>
</reference>
<dbReference type="RefSeq" id="XP_001559439.2">
    <property type="nucleotide sequence ID" value="XM_001559389.2"/>
</dbReference>
<organism evidence="1 2">
    <name type="scientific">Botryotinia fuckeliana (strain B05.10)</name>
    <name type="common">Noble rot fungus</name>
    <name type="synonym">Botrytis cinerea</name>
    <dbReference type="NCBI Taxonomy" id="332648"/>
    <lineage>
        <taxon>Eukaryota</taxon>
        <taxon>Fungi</taxon>
        <taxon>Dikarya</taxon>
        <taxon>Ascomycota</taxon>
        <taxon>Pezizomycotina</taxon>
        <taxon>Leotiomycetes</taxon>
        <taxon>Helotiales</taxon>
        <taxon>Sclerotiniaceae</taxon>
        <taxon>Botrytis</taxon>
    </lineage>
</organism>
<protein>
    <submittedName>
        <fullName evidence="1">Uncharacterized protein</fullName>
    </submittedName>
</protein>
<reference evidence="1 2" key="2">
    <citation type="journal article" date="2012" name="Eukaryot. Cell">
        <title>Genome update of Botrytis cinerea strains B05.10 and T4.</title>
        <authorList>
            <person name="Staats M."/>
            <person name="van Kan J.A."/>
        </authorList>
    </citation>
    <scope>NUCLEOTIDE SEQUENCE [LARGE SCALE GENOMIC DNA]</scope>
    <source>
        <strain evidence="1 2">B05.10</strain>
    </source>
</reference>
<dbReference type="EMBL" id="CP009807">
    <property type="protein sequence ID" value="ATZ47797.1"/>
    <property type="molecule type" value="Genomic_DNA"/>
</dbReference>
<reference evidence="1 2" key="3">
    <citation type="journal article" date="2017" name="Mol. Plant Pathol.">
        <title>A gapless genome sequence of the fungus Botrytis cinerea.</title>
        <authorList>
            <person name="Van Kan J.A."/>
            <person name="Stassen J.H."/>
            <person name="Mosbach A."/>
            <person name="Van Der Lee T.A."/>
            <person name="Faino L."/>
            <person name="Farmer A.D."/>
            <person name="Papasotiriou D.G."/>
            <person name="Zhou S."/>
            <person name="Seidl M.F."/>
            <person name="Cottam E."/>
            <person name="Edel D."/>
            <person name="Hahn M."/>
            <person name="Schwartz D.C."/>
            <person name="Dietrich R.A."/>
            <person name="Widdison S."/>
            <person name="Scalliet G."/>
        </authorList>
    </citation>
    <scope>NUCLEOTIDE SEQUENCE [LARGE SCALE GENOMIC DNA]</scope>
    <source>
        <strain evidence="1 2">B05.10</strain>
    </source>
</reference>
<dbReference type="AlphaFoldDB" id="A0A384JBJ2"/>
<sequence>MVLILYRIPIMLRGTQSRKRDLVAAGLLDGSPYQKKLKTDANRILYNQIEAGVHDMLSGMIEAEKDKEVTEKLKLTREKKAENKINRGDWVERRRCYSCFVTIPSKDIYEKCERDKKEQKKDLPENCKVCEK</sequence>
<dbReference type="KEGG" id="bfu:BCIN_03g00980"/>
<dbReference type="Proteomes" id="UP000001798">
    <property type="component" value="Chromosome 3"/>
</dbReference>
<keyword evidence="2" id="KW-1185">Reference proteome</keyword>
<dbReference type="OrthoDB" id="10360605at2759"/>
<dbReference type="GeneID" id="5440066"/>
<accession>A0A384JBJ2</accession>
<proteinExistence type="predicted"/>
<dbReference type="VEuPathDB" id="FungiDB:Bcin03g00980"/>
<gene>
    <name evidence="1" type="ORF">BCIN_03g00980</name>
</gene>